<dbReference type="EMBL" id="JAUJLE010000265">
    <property type="protein sequence ID" value="KAK0964118.1"/>
    <property type="molecule type" value="Genomic_DNA"/>
</dbReference>
<keyword evidence="2" id="KW-1185">Reference proteome</keyword>
<accession>A0AAN6HCY9</accession>
<gene>
    <name evidence="1" type="ORF">LTR91_018653</name>
</gene>
<dbReference type="AlphaFoldDB" id="A0AAN6HCY9"/>
<reference evidence="1" key="1">
    <citation type="submission" date="2023-06" db="EMBL/GenBank/DDBJ databases">
        <title>Black Yeasts Isolated from many extreme environments.</title>
        <authorList>
            <person name="Coleine C."/>
            <person name="Stajich J.E."/>
            <person name="Selbmann L."/>
        </authorList>
    </citation>
    <scope>NUCLEOTIDE SEQUENCE</scope>
    <source>
        <strain evidence="1">CCFEE 5200</strain>
    </source>
</reference>
<dbReference type="Proteomes" id="UP001175353">
    <property type="component" value="Unassembled WGS sequence"/>
</dbReference>
<evidence type="ECO:0000313" key="1">
    <source>
        <dbReference type="EMBL" id="KAK0964118.1"/>
    </source>
</evidence>
<protein>
    <submittedName>
        <fullName evidence="1">Uncharacterized protein</fullName>
    </submittedName>
</protein>
<proteinExistence type="predicted"/>
<comment type="caution">
    <text evidence="1">The sequence shown here is derived from an EMBL/GenBank/DDBJ whole genome shotgun (WGS) entry which is preliminary data.</text>
</comment>
<sequence>MSRVLPYILLPLLLWYGLNYILKARKYNEQQTMPIAITTTILRPDASFSSWLDHHLRRVDLIIVYMDDPDNALEDLDRLRGDRQQVILRNGSQVAPEMSPESRIMMRQQINTGDAIAYLLDRDFEWILHIDSDELLFEPGGEGNNSWSRRRDVGSVRFTNHEALPLSTASENVFEDCTWFRINSDNASRRRFMAYGNARLARRVAPAGPHDFSGYRGQVHEPPVDEVMILHYPTPTYERWVAKYKHYGGFGDYWYGDERSPNRVGFMLKSRDVVQDAVKSGDWRKARAFWDEGVMTEGSEMWRNEIKAGKIRRYEPLAKIAAP</sequence>
<name>A0AAN6HCY9_9PEZI</name>
<evidence type="ECO:0000313" key="2">
    <source>
        <dbReference type="Proteomes" id="UP001175353"/>
    </source>
</evidence>
<organism evidence="1 2">
    <name type="scientific">Friedmanniomyces endolithicus</name>
    <dbReference type="NCBI Taxonomy" id="329885"/>
    <lineage>
        <taxon>Eukaryota</taxon>
        <taxon>Fungi</taxon>
        <taxon>Dikarya</taxon>
        <taxon>Ascomycota</taxon>
        <taxon>Pezizomycotina</taxon>
        <taxon>Dothideomycetes</taxon>
        <taxon>Dothideomycetidae</taxon>
        <taxon>Mycosphaerellales</taxon>
        <taxon>Teratosphaeriaceae</taxon>
        <taxon>Friedmanniomyces</taxon>
    </lineage>
</organism>
<dbReference type="Pfam" id="PF13704">
    <property type="entry name" value="Glyco_tranf_2_4"/>
    <property type="match status" value="1"/>
</dbReference>